<dbReference type="InterPro" id="IPR050523">
    <property type="entry name" value="AKR_Detox_Biosynth"/>
</dbReference>
<protein>
    <submittedName>
        <fullName evidence="3">Predicted oxidoreductase</fullName>
    </submittedName>
</protein>
<dbReference type="Proteomes" id="UP000198307">
    <property type="component" value="Unassembled WGS sequence"/>
</dbReference>
<name>A0A239PNY7_9RHOB</name>
<dbReference type="PANTHER" id="PTHR43364:SF4">
    <property type="entry name" value="NAD(P)-LINKED OXIDOREDUCTASE SUPERFAMILY PROTEIN"/>
    <property type="match status" value="1"/>
</dbReference>
<dbReference type="EMBL" id="FZQB01000001">
    <property type="protein sequence ID" value="SNT68874.1"/>
    <property type="molecule type" value="Genomic_DNA"/>
</dbReference>
<sequence length="354" mass="38937">MKMKRVRLGGSDVEVSEICLGTMTFGNQTAEPDAHAQMDRAVEIGLSFFDCAEMYPVNPVRRETFGGSEEVIGRWLARGGSRDRVQIATKITGPTQLIRDGAPFDGKTVLDCIDRSLSRLQSDYIDLYQLHWPVRGSYAFRQNWTYDPSAQSRQETLDHMADVLEALKTARKAGKIRAAGLSNESAWGLTKWCDVATALDAPRMAAIQNEYSLLYRAYDTDLAEVAVNEDVTLLSYSPLAAGILTGKYANGNIPDKSRVAVDKSVGGMGNLGGRLTARALTAADAYADLAGQHGWDPVHMAIAWQLTRPFKVVPIVGATDTAQLQHLIDGFGRELPDELLRGINKLHRQHPMPY</sequence>
<evidence type="ECO:0000259" key="2">
    <source>
        <dbReference type="Pfam" id="PF00248"/>
    </source>
</evidence>
<dbReference type="PANTHER" id="PTHR43364">
    <property type="entry name" value="NADH-SPECIFIC METHYLGLYOXAL REDUCTASE-RELATED"/>
    <property type="match status" value="1"/>
</dbReference>
<dbReference type="SUPFAM" id="SSF51430">
    <property type="entry name" value="NAD(P)-linked oxidoreductase"/>
    <property type="match status" value="1"/>
</dbReference>
<evidence type="ECO:0000256" key="1">
    <source>
        <dbReference type="ARBA" id="ARBA00023002"/>
    </source>
</evidence>
<keyword evidence="4" id="KW-1185">Reference proteome</keyword>
<accession>A0A239PNY7</accession>
<evidence type="ECO:0000313" key="3">
    <source>
        <dbReference type="EMBL" id="SNT68874.1"/>
    </source>
</evidence>
<proteinExistence type="predicted"/>
<feature type="domain" description="NADP-dependent oxidoreductase" evidence="2">
    <location>
        <begin position="17"/>
        <end position="346"/>
    </location>
</feature>
<dbReference type="Gene3D" id="3.20.20.100">
    <property type="entry name" value="NADP-dependent oxidoreductase domain"/>
    <property type="match status" value="1"/>
</dbReference>
<gene>
    <name evidence="3" type="ORF">SAMN05444959_101435</name>
</gene>
<dbReference type="Pfam" id="PF00248">
    <property type="entry name" value="Aldo_ket_red"/>
    <property type="match status" value="1"/>
</dbReference>
<dbReference type="GO" id="GO:0016491">
    <property type="term" value="F:oxidoreductase activity"/>
    <property type="evidence" value="ECO:0007669"/>
    <property type="project" value="UniProtKB-KW"/>
</dbReference>
<evidence type="ECO:0000313" key="4">
    <source>
        <dbReference type="Proteomes" id="UP000198307"/>
    </source>
</evidence>
<organism evidence="3 4">
    <name type="scientific">Paracoccus seriniphilus</name>
    <dbReference type="NCBI Taxonomy" id="184748"/>
    <lineage>
        <taxon>Bacteria</taxon>
        <taxon>Pseudomonadati</taxon>
        <taxon>Pseudomonadota</taxon>
        <taxon>Alphaproteobacteria</taxon>
        <taxon>Rhodobacterales</taxon>
        <taxon>Paracoccaceae</taxon>
        <taxon>Paracoccus</taxon>
    </lineage>
</organism>
<keyword evidence="1" id="KW-0560">Oxidoreductase</keyword>
<reference evidence="3 4" key="1">
    <citation type="submission" date="2017-07" db="EMBL/GenBank/DDBJ databases">
        <authorList>
            <person name="Sun Z.S."/>
            <person name="Albrecht U."/>
            <person name="Echele G."/>
            <person name="Lee C.C."/>
        </authorList>
    </citation>
    <scope>NUCLEOTIDE SEQUENCE [LARGE SCALE GENOMIC DNA]</scope>
    <source>
        <strain evidence="3 4">DSM 14827</strain>
    </source>
</reference>
<dbReference type="InterPro" id="IPR036812">
    <property type="entry name" value="NAD(P)_OxRdtase_dom_sf"/>
</dbReference>
<dbReference type="AlphaFoldDB" id="A0A239PNY7"/>
<dbReference type="InterPro" id="IPR023210">
    <property type="entry name" value="NADP_OxRdtase_dom"/>
</dbReference>